<accession>A0A644XT80</accession>
<evidence type="ECO:0000256" key="5">
    <source>
        <dbReference type="ARBA" id="ARBA00022777"/>
    </source>
</evidence>
<dbReference type="Pfam" id="PF08448">
    <property type="entry name" value="PAS_4"/>
    <property type="match status" value="2"/>
</dbReference>
<proteinExistence type="predicted"/>
<dbReference type="InterPro" id="IPR000700">
    <property type="entry name" value="PAS-assoc_C"/>
</dbReference>
<keyword evidence="4" id="KW-0808">Transferase</keyword>
<protein>
    <recommendedName>
        <fullName evidence="2">histidine kinase</fullName>
        <ecNumber evidence="2">2.7.13.3</ecNumber>
    </recommendedName>
</protein>
<evidence type="ECO:0000256" key="3">
    <source>
        <dbReference type="ARBA" id="ARBA00022553"/>
    </source>
</evidence>
<comment type="catalytic activity">
    <reaction evidence="1">
        <text>ATP + protein L-histidine = ADP + protein N-phospho-L-histidine.</text>
        <dbReference type="EC" id="2.7.13.3"/>
    </reaction>
</comment>
<dbReference type="PANTHER" id="PTHR43304:SF1">
    <property type="entry name" value="PAC DOMAIN-CONTAINING PROTEIN"/>
    <property type="match status" value="1"/>
</dbReference>
<evidence type="ECO:0000313" key="8">
    <source>
        <dbReference type="EMBL" id="MPM19432.1"/>
    </source>
</evidence>
<sequence length="294" mass="33978">MIEHTRSAVAIHDKNLRYLYVSQKYLDEYGLKDASSIIGRHHYEVLPDLPQKWRDVHQRALAGEVISAEDDPYVREDGSVEYTRWECRPWYTEQGTIGGIIIYTEMITKQKEFEHELKKTKDYLETVLTHANAPIVVWDTSLTITLANQAFSSLFGLSVEQMIGHRLLEFEQYIPLQHRNALYLQLGTRKAIDAAEIEMAQSDGSNRTLLWNVSPMFNPDTGDLVAIIAQGQDISERKKIEQEHAGQLEELRRWYAVMTNREDRIIALKREVNALLKYEGKAIRYASVEDETHA</sequence>
<keyword evidence="5" id="KW-0418">Kinase</keyword>
<dbReference type="PROSITE" id="PS50112">
    <property type="entry name" value="PAS"/>
    <property type="match status" value="1"/>
</dbReference>
<name>A0A644XT80_9ZZZZ</name>
<comment type="caution">
    <text evidence="8">The sequence shown here is derived from an EMBL/GenBank/DDBJ whole genome shotgun (WGS) entry which is preliminary data.</text>
</comment>
<dbReference type="InterPro" id="IPR000014">
    <property type="entry name" value="PAS"/>
</dbReference>
<dbReference type="Gene3D" id="3.30.450.20">
    <property type="entry name" value="PAS domain"/>
    <property type="match status" value="2"/>
</dbReference>
<evidence type="ECO:0000259" key="7">
    <source>
        <dbReference type="PROSITE" id="PS50113"/>
    </source>
</evidence>
<dbReference type="NCBIfam" id="TIGR00229">
    <property type="entry name" value="sensory_box"/>
    <property type="match status" value="2"/>
</dbReference>
<feature type="domain" description="PAC" evidence="7">
    <location>
        <begin position="67"/>
        <end position="119"/>
    </location>
</feature>
<dbReference type="EMBL" id="VSSQ01003176">
    <property type="protein sequence ID" value="MPM19432.1"/>
    <property type="molecule type" value="Genomic_DNA"/>
</dbReference>
<dbReference type="InterPro" id="IPR035965">
    <property type="entry name" value="PAS-like_dom_sf"/>
</dbReference>
<evidence type="ECO:0000259" key="6">
    <source>
        <dbReference type="PROSITE" id="PS50112"/>
    </source>
</evidence>
<organism evidence="8">
    <name type="scientific">bioreactor metagenome</name>
    <dbReference type="NCBI Taxonomy" id="1076179"/>
    <lineage>
        <taxon>unclassified sequences</taxon>
        <taxon>metagenomes</taxon>
        <taxon>ecological metagenomes</taxon>
    </lineage>
</organism>
<reference evidence="8" key="1">
    <citation type="submission" date="2019-08" db="EMBL/GenBank/DDBJ databases">
        <authorList>
            <person name="Kucharzyk K."/>
            <person name="Murdoch R.W."/>
            <person name="Higgins S."/>
            <person name="Loffler F."/>
        </authorList>
    </citation>
    <scope>NUCLEOTIDE SEQUENCE</scope>
</reference>
<feature type="domain" description="PAS" evidence="6">
    <location>
        <begin position="120"/>
        <end position="168"/>
    </location>
</feature>
<feature type="domain" description="PAC" evidence="7">
    <location>
        <begin position="193"/>
        <end position="246"/>
    </location>
</feature>
<dbReference type="GO" id="GO:0004673">
    <property type="term" value="F:protein histidine kinase activity"/>
    <property type="evidence" value="ECO:0007669"/>
    <property type="project" value="UniProtKB-EC"/>
</dbReference>
<keyword evidence="3" id="KW-0597">Phosphoprotein</keyword>
<dbReference type="PROSITE" id="PS50113">
    <property type="entry name" value="PAC"/>
    <property type="match status" value="2"/>
</dbReference>
<dbReference type="SMART" id="SM00091">
    <property type="entry name" value="PAS"/>
    <property type="match status" value="2"/>
</dbReference>
<evidence type="ECO:0000256" key="2">
    <source>
        <dbReference type="ARBA" id="ARBA00012438"/>
    </source>
</evidence>
<evidence type="ECO:0000256" key="1">
    <source>
        <dbReference type="ARBA" id="ARBA00000085"/>
    </source>
</evidence>
<dbReference type="InterPro" id="IPR052162">
    <property type="entry name" value="Sensor_kinase/Photoreceptor"/>
</dbReference>
<evidence type="ECO:0000256" key="4">
    <source>
        <dbReference type="ARBA" id="ARBA00022679"/>
    </source>
</evidence>
<dbReference type="InterPro" id="IPR013656">
    <property type="entry name" value="PAS_4"/>
</dbReference>
<dbReference type="PANTHER" id="PTHR43304">
    <property type="entry name" value="PHYTOCHROME-LIKE PROTEIN CPH1"/>
    <property type="match status" value="1"/>
</dbReference>
<dbReference type="AlphaFoldDB" id="A0A644XT80"/>
<dbReference type="SUPFAM" id="SSF55785">
    <property type="entry name" value="PYP-like sensor domain (PAS domain)"/>
    <property type="match status" value="2"/>
</dbReference>
<dbReference type="CDD" id="cd00130">
    <property type="entry name" value="PAS"/>
    <property type="match status" value="1"/>
</dbReference>
<dbReference type="SMART" id="SM00086">
    <property type="entry name" value="PAC"/>
    <property type="match status" value="1"/>
</dbReference>
<gene>
    <name evidence="8" type="ORF">SDC9_65856</name>
</gene>
<dbReference type="InterPro" id="IPR001610">
    <property type="entry name" value="PAC"/>
</dbReference>
<dbReference type="EC" id="2.7.13.3" evidence="2"/>